<comment type="caution">
    <text evidence="2">The sequence shown here is derived from an EMBL/GenBank/DDBJ whole genome shotgun (WGS) entry which is preliminary data.</text>
</comment>
<feature type="transmembrane region" description="Helical" evidence="1">
    <location>
        <begin position="50"/>
        <end position="71"/>
    </location>
</feature>
<evidence type="ECO:0000256" key="1">
    <source>
        <dbReference type="SAM" id="Phobius"/>
    </source>
</evidence>
<accession>A0A1G2DHY2</accession>
<name>A0A1G2DHY2_9BACT</name>
<gene>
    <name evidence="2" type="ORF">A3C93_02155</name>
</gene>
<keyword evidence="1" id="KW-0472">Membrane</keyword>
<feature type="transmembrane region" description="Helical" evidence="1">
    <location>
        <begin position="77"/>
        <end position="96"/>
    </location>
</feature>
<sequence>MTETLAKADGQSPARELTPYEKMTLPMRKLWEERIFNLVKQRNSLLDGDAVLTWAFVLWMAFASMVGLLALVDPMRYPIFVEACYSLAAFFVYYSIVGFMRRQTERNLIWLSAQHPDPNYHKSEEFKKRKPYSEDDDPPLARFAFRARNWFGLPRRGLAQRSVVLFQFLAGLGYLYNYAYYVLWTGAIGPEYFAPLFWAVHVTVTGGGVLILFKNYGFLVDTSRLLKAIEGLAGSILGHSGTVSIKAESAPQPCEEKEKK</sequence>
<proteinExistence type="predicted"/>
<protein>
    <submittedName>
        <fullName evidence="2">Uncharacterized protein</fullName>
    </submittedName>
</protein>
<evidence type="ECO:0000313" key="3">
    <source>
        <dbReference type="Proteomes" id="UP000178636"/>
    </source>
</evidence>
<feature type="transmembrane region" description="Helical" evidence="1">
    <location>
        <begin position="163"/>
        <end position="184"/>
    </location>
</feature>
<feature type="transmembrane region" description="Helical" evidence="1">
    <location>
        <begin position="196"/>
        <end position="217"/>
    </location>
</feature>
<organism evidence="2 3">
    <name type="scientific">Candidatus Lloydbacteria bacterium RIFCSPHIGHO2_02_FULL_54_17</name>
    <dbReference type="NCBI Taxonomy" id="1798664"/>
    <lineage>
        <taxon>Bacteria</taxon>
        <taxon>Candidatus Lloydiibacteriota</taxon>
    </lineage>
</organism>
<keyword evidence="1" id="KW-0812">Transmembrane</keyword>
<dbReference type="AlphaFoldDB" id="A0A1G2DHY2"/>
<dbReference type="Proteomes" id="UP000178636">
    <property type="component" value="Unassembled WGS sequence"/>
</dbReference>
<reference evidence="2 3" key="1">
    <citation type="journal article" date="2016" name="Nat. Commun.">
        <title>Thousands of microbial genomes shed light on interconnected biogeochemical processes in an aquifer system.</title>
        <authorList>
            <person name="Anantharaman K."/>
            <person name="Brown C.T."/>
            <person name="Hug L.A."/>
            <person name="Sharon I."/>
            <person name="Castelle C.J."/>
            <person name="Probst A.J."/>
            <person name="Thomas B.C."/>
            <person name="Singh A."/>
            <person name="Wilkins M.J."/>
            <person name="Karaoz U."/>
            <person name="Brodie E.L."/>
            <person name="Williams K.H."/>
            <person name="Hubbard S.S."/>
            <person name="Banfield J.F."/>
        </authorList>
    </citation>
    <scope>NUCLEOTIDE SEQUENCE [LARGE SCALE GENOMIC DNA]</scope>
</reference>
<keyword evidence="1" id="KW-1133">Transmembrane helix</keyword>
<dbReference type="EMBL" id="MHLO01000006">
    <property type="protein sequence ID" value="OGZ13255.1"/>
    <property type="molecule type" value="Genomic_DNA"/>
</dbReference>
<evidence type="ECO:0000313" key="2">
    <source>
        <dbReference type="EMBL" id="OGZ13255.1"/>
    </source>
</evidence>